<accession>A0A3S5CR76</accession>
<dbReference type="Proteomes" id="UP000784294">
    <property type="component" value="Unassembled WGS sequence"/>
</dbReference>
<gene>
    <name evidence="1" type="ORF">PXEA_LOCUS23261</name>
</gene>
<feature type="non-terminal residue" evidence="1">
    <location>
        <position position="335"/>
    </location>
</feature>
<evidence type="ECO:0000313" key="1">
    <source>
        <dbReference type="EMBL" id="VEL29821.1"/>
    </source>
</evidence>
<name>A0A3S5CR76_9PLAT</name>
<protein>
    <submittedName>
        <fullName evidence="1">Uncharacterized protein</fullName>
    </submittedName>
</protein>
<dbReference type="AlphaFoldDB" id="A0A3S5CR76"/>
<sequence>MTLKVSPLQLFGTSLLALSNMIEESVNHPEVATTLFCILYLLCNSFDMVQRSINVLLRIPYTLSHVIYKILCTGLPPNRDTWSYLVSSWTGILLMADKKDTMSARKIIGLLFTPHSSDFYQPLRRSISSKLLDNIFDLSFAYSFSIESESIMRLLLNLIGSSENQVDVYSWTNRLLLIEWPTPSSLYCSGALNLLTKLASLPMFDSESFPKLEGSLYALAITDLTSVKNSSWEYVFAYIRLLRGHNIDQLGDDKKSLEDHIINLVSKGYTLISTSDEIDCGTLPYTALLSFILDILPLSMWSCSLCSLFIDDLSVTQGYSSEYSALTLTGLLRSY</sequence>
<comment type="caution">
    <text evidence="1">The sequence shown here is derived from an EMBL/GenBank/DDBJ whole genome shotgun (WGS) entry which is preliminary data.</text>
</comment>
<organism evidence="1 2">
    <name type="scientific">Protopolystoma xenopodis</name>
    <dbReference type="NCBI Taxonomy" id="117903"/>
    <lineage>
        <taxon>Eukaryota</taxon>
        <taxon>Metazoa</taxon>
        <taxon>Spiralia</taxon>
        <taxon>Lophotrochozoa</taxon>
        <taxon>Platyhelminthes</taxon>
        <taxon>Monogenea</taxon>
        <taxon>Polyopisthocotylea</taxon>
        <taxon>Polystomatidea</taxon>
        <taxon>Polystomatidae</taxon>
        <taxon>Protopolystoma</taxon>
    </lineage>
</organism>
<evidence type="ECO:0000313" key="2">
    <source>
        <dbReference type="Proteomes" id="UP000784294"/>
    </source>
</evidence>
<keyword evidence="2" id="KW-1185">Reference proteome</keyword>
<proteinExistence type="predicted"/>
<reference evidence="1" key="1">
    <citation type="submission" date="2018-11" db="EMBL/GenBank/DDBJ databases">
        <authorList>
            <consortium name="Pathogen Informatics"/>
        </authorList>
    </citation>
    <scope>NUCLEOTIDE SEQUENCE</scope>
</reference>
<dbReference type="EMBL" id="CAAALY010106521">
    <property type="protein sequence ID" value="VEL29821.1"/>
    <property type="molecule type" value="Genomic_DNA"/>
</dbReference>